<feature type="compositionally biased region" description="Acidic residues" evidence="6">
    <location>
        <begin position="206"/>
        <end position="223"/>
    </location>
</feature>
<evidence type="ECO:0000256" key="5">
    <source>
        <dbReference type="ARBA" id="ARBA00039514"/>
    </source>
</evidence>
<name>A0ABR2ZJ65_9AGAR</name>
<feature type="region of interest" description="Disordered" evidence="6">
    <location>
        <begin position="137"/>
        <end position="173"/>
    </location>
</feature>
<dbReference type="InterPro" id="IPR036322">
    <property type="entry name" value="WD40_repeat_dom_sf"/>
</dbReference>
<keyword evidence="3" id="KW-0677">Repeat</keyword>
<accession>A0ABR2ZJ65</accession>
<protein>
    <recommendedName>
        <fullName evidence="4">WD repeat-containing protein JIP5</fullName>
    </recommendedName>
    <alternativeName>
        <fullName evidence="5">WD repeat-containing protein jip5</fullName>
    </alternativeName>
</protein>
<evidence type="ECO:0000256" key="6">
    <source>
        <dbReference type="SAM" id="MobiDB-lite"/>
    </source>
</evidence>
<comment type="caution">
    <text evidence="7">The sequence shown here is derived from an EMBL/GenBank/DDBJ whole genome shotgun (WGS) entry which is preliminary data.</text>
</comment>
<dbReference type="EMBL" id="JBBXMP010000127">
    <property type="protein sequence ID" value="KAL0061680.1"/>
    <property type="molecule type" value="Genomic_DNA"/>
</dbReference>
<proteinExistence type="inferred from homology"/>
<dbReference type="InterPro" id="IPR050505">
    <property type="entry name" value="WDR55/POC1"/>
</dbReference>
<dbReference type="Proteomes" id="UP001437256">
    <property type="component" value="Unassembled WGS sequence"/>
</dbReference>
<evidence type="ECO:0000313" key="8">
    <source>
        <dbReference type="Proteomes" id="UP001437256"/>
    </source>
</evidence>
<dbReference type="PANTHER" id="PTHR44019">
    <property type="entry name" value="WD REPEAT-CONTAINING PROTEIN 55"/>
    <property type="match status" value="1"/>
</dbReference>
<dbReference type="Gene3D" id="2.130.10.10">
    <property type="entry name" value="YVTN repeat-like/Quinoprotein amine dehydrogenase"/>
    <property type="match status" value="1"/>
</dbReference>
<evidence type="ECO:0000313" key="7">
    <source>
        <dbReference type="EMBL" id="KAL0061680.1"/>
    </source>
</evidence>
<keyword evidence="2" id="KW-0853">WD repeat</keyword>
<evidence type="ECO:0000256" key="4">
    <source>
        <dbReference type="ARBA" id="ARBA00039238"/>
    </source>
</evidence>
<dbReference type="InterPro" id="IPR015943">
    <property type="entry name" value="WD40/YVTN_repeat-like_dom_sf"/>
</dbReference>
<evidence type="ECO:0000256" key="2">
    <source>
        <dbReference type="ARBA" id="ARBA00022574"/>
    </source>
</evidence>
<feature type="compositionally biased region" description="Acidic residues" evidence="6">
    <location>
        <begin position="231"/>
        <end position="254"/>
    </location>
</feature>
<evidence type="ECO:0000256" key="1">
    <source>
        <dbReference type="ARBA" id="ARBA00007625"/>
    </source>
</evidence>
<dbReference type="SMART" id="SM00320">
    <property type="entry name" value="WD40"/>
    <property type="match status" value="2"/>
</dbReference>
<organism evidence="7 8">
    <name type="scientific">Marasmius tenuissimus</name>
    <dbReference type="NCBI Taxonomy" id="585030"/>
    <lineage>
        <taxon>Eukaryota</taxon>
        <taxon>Fungi</taxon>
        <taxon>Dikarya</taxon>
        <taxon>Basidiomycota</taxon>
        <taxon>Agaricomycotina</taxon>
        <taxon>Agaricomycetes</taxon>
        <taxon>Agaricomycetidae</taxon>
        <taxon>Agaricales</taxon>
        <taxon>Marasmiineae</taxon>
        <taxon>Marasmiaceae</taxon>
        <taxon>Marasmius</taxon>
    </lineage>
</organism>
<gene>
    <name evidence="7" type="ORF">AAF712_011486</name>
</gene>
<feature type="compositionally biased region" description="Basic and acidic residues" evidence="6">
    <location>
        <begin position="150"/>
        <end position="162"/>
    </location>
</feature>
<comment type="similarity">
    <text evidence="1">Belongs to the WD repeat WDR55 family.</text>
</comment>
<feature type="region of interest" description="Disordered" evidence="6">
    <location>
        <begin position="200"/>
        <end position="271"/>
    </location>
</feature>
<sequence>MKLWDPRRKESIRTYKHHFDYITDFLWLQDAKHLVATSGDGTLSVLDVRSKSSVPFAHSEDQEDELLSLVSIKGHPHSVDALCSLPSTLPNVDSTSMILTGSSDGFLRAVNIFPTKLHGVVADHGEWPVERIAVGGGTSQLTLNDGDDSSEPKDESKVGSHTEDEENREVEDSSITGLWWAGSVGHDEVLKLTDLGAFFSKGPGGADDEEVEGGYSDEDSDDSPPDKNDDVVADGEDAEEQDADRESDSDDQDAGECRQKKRKRKDKDPLLVRKRKAKNEVEIEGAFFDDL</sequence>
<reference evidence="7 8" key="1">
    <citation type="submission" date="2024-05" db="EMBL/GenBank/DDBJ databases">
        <title>A draft genome resource for the thread blight pathogen Marasmius tenuissimus strain MS-2.</title>
        <authorList>
            <person name="Yulfo-Soto G.E."/>
            <person name="Baruah I.K."/>
            <person name="Amoako-Attah I."/>
            <person name="Bukari Y."/>
            <person name="Meinhardt L.W."/>
            <person name="Bailey B.A."/>
            <person name="Cohen S.P."/>
        </authorList>
    </citation>
    <scope>NUCLEOTIDE SEQUENCE [LARGE SCALE GENOMIC DNA]</scope>
    <source>
        <strain evidence="7 8">MS-2</strain>
    </source>
</reference>
<keyword evidence="8" id="KW-1185">Reference proteome</keyword>
<dbReference type="PANTHER" id="PTHR44019:SF20">
    <property type="entry name" value="WD REPEAT-CONTAINING PROTEIN 55"/>
    <property type="match status" value="1"/>
</dbReference>
<dbReference type="InterPro" id="IPR001680">
    <property type="entry name" value="WD40_rpt"/>
</dbReference>
<dbReference type="SUPFAM" id="SSF50978">
    <property type="entry name" value="WD40 repeat-like"/>
    <property type="match status" value="1"/>
</dbReference>
<evidence type="ECO:0000256" key="3">
    <source>
        <dbReference type="ARBA" id="ARBA00022737"/>
    </source>
</evidence>